<comment type="caution">
    <text evidence="4">The sequence shown here is derived from an EMBL/GenBank/DDBJ whole genome shotgun (WGS) entry which is preliminary data.</text>
</comment>
<dbReference type="SUPFAM" id="SSF51735">
    <property type="entry name" value="NAD(P)-binding Rossmann-fold domains"/>
    <property type="match status" value="1"/>
</dbReference>
<dbReference type="Proteomes" id="UP000886520">
    <property type="component" value="Chromosome 20"/>
</dbReference>
<dbReference type="InterPro" id="IPR036291">
    <property type="entry name" value="NAD(P)-bd_dom_sf"/>
</dbReference>
<keyword evidence="5" id="KW-1185">Reference proteome</keyword>
<dbReference type="PANTHER" id="PTHR42898:SF6">
    <property type="entry name" value="NADP-DEPENDENT MANNITOL DEHYDROGENASE"/>
    <property type="match status" value="1"/>
</dbReference>
<dbReference type="PANTHER" id="PTHR42898">
    <property type="entry name" value="TROPINONE REDUCTASE"/>
    <property type="match status" value="1"/>
</dbReference>
<dbReference type="OrthoDB" id="417891at2759"/>
<sequence>MEARWSLKGRTALVTGATRGIGRAIAEELAQLGASVYVCARSEPDLKQRLEEWNDLGLAISGSVCDVSSYPSCEQLLTKVSEHFQGKLHILVLNAARIGVLGPILEVSVEDMASTLRTNFESSVHLSCLAHPLLKASREGSIVFISSIAGTLAHGPIIAIYHSTKGALNQLTKNLALEWAKDGIRVNTVAPGFTETDLANSLGSEILDAAKIRTPMRRLGEVHEIAPAVAFLCLPCSSFTTGTILTIDGGISCHNSVVACSSIEQS</sequence>
<dbReference type="Gene3D" id="3.40.50.720">
    <property type="entry name" value="NAD(P)-binding Rossmann-like Domain"/>
    <property type="match status" value="1"/>
</dbReference>
<evidence type="ECO:0000256" key="1">
    <source>
        <dbReference type="ARBA" id="ARBA00022857"/>
    </source>
</evidence>
<gene>
    <name evidence="4" type="ORF">GOP47_0020983</name>
</gene>
<reference evidence="4" key="1">
    <citation type="submission" date="2021-01" db="EMBL/GenBank/DDBJ databases">
        <title>Adiantum capillus-veneris genome.</title>
        <authorList>
            <person name="Fang Y."/>
            <person name="Liao Q."/>
        </authorList>
    </citation>
    <scope>NUCLEOTIDE SEQUENCE</scope>
    <source>
        <strain evidence="4">H3</strain>
        <tissue evidence="4">Leaf</tissue>
    </source>
</reference>
<evidence type="ECO:0000256" key="2">
    <source>
        <dbReference type="ARBA" id="ARBA00023002"/>
    </source>
</evidence>
<dbReference type="InterPro" id="IPR002347">
    <property type="entry name" value="SDR_fam"/>
</dbReference>
<dbReference type="FunFam" id="3.40.50.720:FF:000084">
    <property type="entry name" value="Short-chain dehydrogenase reductase"/>
    <property type="match status" value="1"/>
</dbReference>
<evidence type="ECO:0000259" key="3">
    <source>
        <dbReference type="SMART" id="SM00822"/>
    </source>
</evidence>
<dbReference type="InterPro" id="IPR045000">
    <property type="entry name" value="TR"/>
</dbReference>
<dbReference type="EMBL" id="JABFUD020000020">
    <property type="protein sequence ID" value="KAI5064313.1"/>
    <property type="molecule type" value="Genomic_DNA"/>
</dbReference>
<name>A0A9D4Z6M2_ADICA</name>
<keyword evidence="1" id="KW-0521">NADP</keyword>
<evidence type="ECO:0000313" key="4">
    <source>
        <dbReference type="EMBL" id="KAI5064313.1"/>
    </source>
</evidence>
<accession>A0A9D4Z6M2</accession>
<evidence type="ECO:0000313" key="5">
    <source>
        <dbReference type="Proteomes" id="UP000886520"/>
    </source>
</evidence>
<dbReference type="GO" id="GO:0016491">
    <property type="term" value="F:oxidoreductase activity"/>
    <property type="evidence" value="ECO:0007669"/>
    <property type="project" value="UniProtKB-KW"/>
</dbReference>
<dbReference type="AlphaFoldDB" id="A0A9D4Z6M2"/>
<keyword evidence="2" id="KW-0560">Oxidoreductase</keyword>
<dbReference type="PRINTS" id="PR00081">
    <property type="entry name" value="GDHRDH"/>
</dbReference>
<feature type="domain" description="Ketoreductase" evidence="3">
    <location>
        <begin position="10"/>
        <end position="192"/>
    </location>
</feature>
<organism evidence="4 5">
    <name type="scientific">Adiantum capillus-veneris</name>
    <name type="common">Maidenhair fern</name>
    <dbReference type="NCBI Taxonomy" id="13818"/>
    <lineage>
        <taxon>Eukaryota</taxon>
        <taxon>Viridiplantae</taxon>
        <taxon>Streptophyta</taxon>
        <taxon>Embryophyta</taxon>
        <taxon>Tracheophyta</taxon>
        <taxon>Polypodiopsida</taxon>
        <taxon>Polypodiidae</taxon>
        <taxon>Polypodiales</taxon>
        <taxon>Pteridineae</taxon>
        <taxon>Pteridaceae</taxon>
        <taxon>Vittarioideae</taxon>
        <taxon>Adiantum</taxon>
    </lineage>
</organism>
<protein>
    <recommendedName>
        <fullName evidence="3">Ketoreductase domain-containing protein</fullName>
    </recommendedName>
</protein>
<dbReference type="InterPro" id="IPR057326">
    <property type="entry name" value="KR_dom"/>
</dbReference>
<proteinExistence type="predicted"/>
<dbReference type="Pfam" id="PF13561">
    <property type="entry name" value="adh_short_C2"/>
    <property type="match status" value="1"/>
</dbReference>
<dbReference type="SMART" id="SM00822">
    <property type="entry name" value="PKS_KR"/>
    <property type="match status" value="1"/>
</dbReference>